<dbReference type="GO" id="GO:0005085">
    <property type="term" value="F:guanyl-nucleotide exchange factor activity"/>
    <property type="evidence" value="ECO:0007669"/>
    <property type="project" value="UniProtKB-KW"/>
</dbReference>
<feature type="domain" description="UDENN" evidence="6">
    <location>
        <begin position="1"/>
        <end position="462"/>
    </location>
</feature>
<dbReference type="PROSITE" id="PS50211">
    <property type="entry name" value="DENN"/>
    <property type="match status" value="1"/>
</dbReference>
<dbReference type="Pfam" id="PF09804">
    <property type="entry name" value="DENND11"/>
    <property type="match status" value="1"/>
</dbReference>
<dbReference type="InterPro" id="IPR051731">
    <property type="entry name" value="DENND11/AVL9_GEFs"/>
</dbReference>
<accession>A0AA35WYL0</accession>
<evidence type="ECO:0000256" key="4">
    <source>
        <dbReference type="ARBA" id="ARBA00033400"/>
    </source>
</evidence>
<dbReference type="GO" id="GO:0005737">
    <property type="term" value="C:cytoplasm"/>
    <property type="evidence" value="ECO:0007669"/>
    <property type="project" value="TreeGrafter"/>
</dbReference>
<feature type="region of interest" description="Disordered" evidence="5">
    <location>
        <begin position="1"/>
        <end position="75"/>
    </location>
</feature>
<evidence type="ECO:0000313" key="7">
    <source>
        <dbReference type="EMBL" id="CAI8038693.1"/>
    </source>
</evidence>
<evidence type="ECO:0000256" key="1">
    <source>
        <dbReference type="ARBA" id="ARBA00007629"/>
    </source>
</evidence>
<dbReference type="Proteomes" id="UP001174909">
    <property type="component" value="Unassembled WGS sequence"/>
</dbReference>
<keyword evidence="8" id="KW-1185">Reference proteome</keyword>
<organism evidence="7 8">
    <name type="scientific">Geodia barretti</name>
    <name type="common">Barrett's horny sponge</name>
    <dbReference type="NCBI Taxonomy" id="519541"/>
    <lineage>
        <taxon>Eukaryota</taxon>
        <taxon>Metazoa</taxon>
        <taxon>Porifera</taxon>
        <taxon>Demospongiae</taxon>
        <taxon>Heteroscleromorpha</taxon>
        <taxon>Tetractinellida</taxon>
        <taxon>Astrophorina</taxon>
        <taxon>Geodiidae</taxon>
        <taxon>Geodia</taxon>
    </lineage>
</organism>
<evidence type="ECO:0000256" key="5">
    <source>
        <dbReference type="SAM" id="MobiDB-lite"/>
    </source>
</evidence>
<dbReference type="EMBL" id="CASHTH010003006">
    <property type="protein sequence ID" value="CAI8038693.1"/>
    <property type="molecule type" value="Genomic_DNA"/>
</dbReference>
<feature type="region of interest" description="Disordered" evidence="5">
    <location>
        <begin position="203"/>
        <end position="227"/>
    </location>
</feature>
<dbReference type="AlphaFoldDB" id="A0AA35WYL0"/>
<comment type="similarity">
    <text evidence="1">Belongs to the DENND11 family.</text>
</comment>
<proteinExistence type="inferred from homology"/>
<comment type="caution">
    <text evidence="7">The sequence shown here is derived from an EMBL/GenBank/DDBJ whole genome shotgun (WGS) entry which is preliminary data.</text>
</comment>
<gene>
    <name evidence="7" type="ORF">GBAR_LOCUS21576</name>
</gene>
<feature type="compositionally biased region" description="Acidic residues" evidence="5">
    <location>
        <begin position="13"/>
        <end position="22"/>
    </location>
</feature>
<reference evidence="7" key="1">
    <citation type="submission" date="2023-03" db="EMBL/GenBank/DDBJ databases">
        <authorList>
            <person name="Steffen K."/>
            <person name="Cardenas P."/>
        </authorList>
    </citation>
    <scope>NUCLEOTIDE SEQUENCE</scope>
</reference>
<dbReference type="InterPro" id="IPR037516">
    <property type="entry name" value="Tripartite_DENN"/>
</dbReference>
<name>A0AA35WYL0_GEOBA</name>
<keyword evidence="3" id="KW-0344">Guanine-nucleotide releasing factor</keyword>
<evidence type="ECO:0000259" key="6">
    <source>
        <dbReference type="PROSITE" id="PS50211"/>
    </source>
</evidence>
<dbReference type="PANTHER" id="PTHR31017:SF2">
    <property type="entry name" value="DENN DOMAIN-CONTAINING PROTEIN 11"/>
    <property type="match status" value="1"/>
</dbReference>
<sequence>MARQQEERVPLLSDEELPEDDLGGIQVSISRARDGRRAPHGTSFPSTSAELTSGGSGLSGGEEREEGQTVGRRRKHYSGNEMIVSVFVVQFNIRKGNEVEWRHPEEVNLEGIEFKCIASGSHNIPKDFIYFKQGQLFGLSCFEKIKVQSEEERGVRMKSVGLLAVGYQDLHLHQQFLERQARGHVETPGHYGSLEEYFTHYRSPRHSSNSVPRPLLNGDQENSLNQSSTSEVVHPVGAIPKYLEYFGPHIFVLWKLALLKKRILIFSPPPIGVVCYRVYCTCLLTDHSLGGDLDLDCNPMFYVNVNDIDSLRSTRHYVACTSEQILQSKTELYDVFVDQQRLVTHLASLDHLLRITPADKERYDLLNSIRSNDLITSGGRGNVRNDDFGFVAFFRELNSQLLRTMLDAQEREDHLLTVEMVESVGLDPTRDRQFLTELASLLSLNLNVQRPTDMMDIFSCCC</sequence>
<evidence type="ECO:0000256" key="3">
    <source>
        <dbReference type="ARBA" id="ARBA00022658"/>
    </source>
</evidence>
<evidence type="ECO:0000256" key="2">
    <source>
        <dbReference type="ARBA" id="ARBA00015743"/>
    </source>
</evidence>
<evidence type="ECO:0000313" key="8">
    <source>
        <dbReference type="Proteomes" id="UP001174909"/>
    </source>
</evidence>
<dbReference type="PANTHER" id="PTHR31017">
    <property type="entry name" value="LATE SECRETORY PATHWAY PROTEIN AVL9-RELATED"/>
    <property type="match status" value="1"/>
</dbReference>
<protein>
    <recommendedName>
        <fullName evidence="2">DENN domain-containing protein 11</fullName>
    </recommendedName>
    <alternativeName>
        <fullName evidence="4">Protein LCHN</fullName>
    </alternativeName>
</protein>
<dbReference type="InterPro" id="IPR018626">
    <property type="entry name" value="LCHN/Anr2"/>
</dbReference>